<dbReference type="Proteomes" id="UP000273828">
    <property type="component" value="Unassembled WGS sequence"/>
</dbReference>
<dbReference type="SUPFAM" id="SSF50475">
    <property type="entry name" value="FMN-binding split barrel"/>
    <property type="match status" value="1"/>
</dbReference>
<dbReference type="GO" id="GO:0046281">
    <property type="term" value="P:cinnamic acid catabolic process"/>
    <property type="evidence" value="ECO:0007669"/>
    <property type="project" value="TreeGrafter"/>
</dbReference>
<dbReference type="PANTHER" id="PTHR30108">
    <property type="entry name" value="3-OCTAPRENYL-4-HYDROXYBENZOATE CARBOXY-LYASE-RELATED"/>
    <property type="match status" value="1"/>
</dbReference>
<name>A0A3N6P0F5_9EURY</name>
<comment type="caution">
    <text evidence="6">The sequence shown here is derived from an EMBL/GenBank/DDBJ whole genome shotgun (WGS) entry which is preliminary data.</text>
</comment>
<dbReference type="InterPro" id="IPR002830">
    <property type="entry name" value="UbiD"/>
</dbReference>
<evidence type="ECO:0000256" key="1">
    <source>
        <dbReference type="ARBA" id="ARBA00010021"/>
    </source>
</evidence>
<evidence type="ECO:0000256" key="2">
    <source>
        <dbReference type="SAM" id="MobiDB-lite"/>
    </source>
</evidence>
<dbReference type="Pfam" id="PF20696">
    <property type="entry name" value="UbiD_C"/>
    <property type="match status" value="1"/>
</dbReference>
<dbReference type="Pfam" id="PF20695">
    <property type="entry name" value="UbiD_N"/>
    <property type="match status" value="1"/>
</dbReference>
<dbReference type="PANTHER" id="PTHR30108:SF17">
    <property type="entry name" value="FERULIC ACID DECARBOXYLASE 1"/>
    <property type="match status" value="1"/>
</dbReference>
<evidence type="ECO:0000259" key="5">
    <source>
        <dbReference type="Pfam" id="PF20696"/>
    </source>
</evidence>
<dbReference type="AlphaFoldDB" id="A0A3N6P0F5"/>
<dbReference type="Gene3D" id="3.40.1670.10">
    <property type="entry name" value="UbiD C-terminal domain-like"/>
    <property type="match status" value="1"/>
</dbReference>
<dbReference type="GO" id="GO:0016831">
    <property type="term" value="F:carboxy-lyase activity"/>
    <property type="evidence" value="ECO:0007669"/>
    <property type="project" value="InterPro"/>
</dbReference>
<dbReference type="InterPro" id="IPR049381">
    <property type="entry name" value="UbiD-like_C"/>
</dbReference>
<feature type="domain" description="3-octaprenyl-4-hydroxybenzoate carboxy-lyase-like N-terminal" evidence="4">
    <location>
        <begin position="78"/>
        <end position="150"/>
    </location>
</feature>
<dbReference type="SUPFAM" id="SSF143968">
    <property type="entry name" value="UbiD C-terminal domain-like"/>
    <property type="match status" value="1"/>
</dbReference>
<sequence length="584" mass="65226">MRRVSVAEYRFLAPMRGIGFEFAGTDSQQTVCGRNRFAIGRACERSGDSDFQSYIILAISLHISMAREDTGHDLRNWIDRVEDIGSLKRIDSEVDWDEEMGAITYISHKKEGAPALLFENIKDYPENYRVLFNIFSSSTERLALTMKEDPGLGERELIQKARSKLTAREEPKPVDKADAPVLENTDRGEDIDLWKFPVPKMWPGDGGRFIGTADLTITRNPDTGELNMGTYRQMIHNENQTGLFTSPGKDLRLHLQKQWKKGEPLEVVAVYGVLPELFLASQLTFGEDVSELEIAGGIRDSPIETVEGEITDLPIPANAEIAVEGKMYPGERKMEGPFGEFTGYYGRPEDDAEVNTVEAVHYRDDPILTCALMADYPGCDINLTYSVGRSARIWNDLDSLGVPGVKSVYAHPAGASGMSMTVVSIEQQYAGHAKQAATLAAQCPGGAYFSKFIVVVDEDVNPADTNQVIWAMATRWDAERHTDMLTDTWSTPLDPSRNPADERPYGSQLIIDATKEHKYMDEFPPRTAVREEMYDEVVDRWDELGFDYDAPSLPIFYDETGGFDDDDPDLEEGASGDDDGHMTM</sequence>
<gene>
    <name evidence="6" type="ORF">EA462_13885</name>
</gene>
<comment type="similarity">
    <text evidence="1">Belongs to the UbiD family.</text>
</comment>
<evidence type="ECO:0000259" key="4">
    <source>
        <dbReference type="Pfam" id="PF20695"/>
    </source>
</evidence>
<dbReference type="NCBIfam" id="TIGR00148">
    <property type="entry name" value="UbiD family decarboxylase"/>
    <property type="match status" value="1"/>
</dbReference>
<dbReference type="EMBL" id="REFY01000005">
    <property type="protein sequence ID" value="RQG87948.1"/>
    <property type="molecule type" value="Genomic_DNA"/>
</dbReference>
<dbReference type="InterPro" id="IPR048304">
    <property type="entry name" value="UbiD_Rift_dom"/>
</dbReference>
<dbReference type="GO" id="GO:0033494">
    <property type="term" value="P:ferulate metabolic process"/>
    <property type="evidence" value="ECO:0007669"/>
    <property type="project" value="TreeGrafter"/>
</dbReference>
<feature type="region of interest" description="Disordered" evidence="2">
    <location>
        <begin position="558"/>
        <end position="584"/>
    </location>
</feature>
<reference evidence="6 7" key="1">
    <citation type="submission" date="2018-10" db="EMBL/GenBank/DDBJ databases">
        <title>Natrarchaeobius chitinivorans gen. nov., sp. nov., and Natrarchaeobius haloalkaliphilus sp. nov., alkaliphilic, chitin-utilizing haloarchaea from hypersaline alkaline lakes.</title>
        <authorList>
            <person name="Sorokin D.Y."/>
            <person name="Elcheninov A.G."/>
            <person name="Kostrikina N.A."/>
            <person name="Bale N.J."/>
            <person name="Sinninghe Damste J.S."/>
            <person name="Khijniak T.V."/>
            <person name="Kublanov I.V."/>
            <person name="Toshchakov S.V."/>
        </authorList>
    </citation>
    <scope>NUCLEOTIDE SEQUENCE [LARGE SCALE GENOMIC DNA]</scope>
    <source>
        <strain evidence="6 7">AArcht-Sl</strain>
    </source>
</reference>
<dbReference type="InterPro" id="IPR049383">
    <property type="entry name" value="UbiD-like_N"/>
</dbReference>
<evidence type="ECO:0000313" key="6">
    <source>
        <dbReference type="EMBL" id="RQG87948.1"/>
    </source>
</evidence>
<dbReference type="Pfam" id="PF01977">
    <property type="entry name" value="UbiD"/>
    <property type="match status" value="1"/>
</dbReference>
<organism evidence="6 7">
    <name type="scientific">Natrarchaeobius halalkaliphilus</name>
    <dbReference type="NCBI Taxonomy" id="1679091"/>
    <lineage>
        <taxon>Archaea</taxon>
        <taxon>Methanobacteriati</taxon>
        <taxon>Methanobacteriota</taxon>
        <taxon>Stenosarchaea group</taxon>
        <taxon>Halobacteria</taxon>
        <taxon>Halobacteriales</taxon>
        <taxon>Natrialbaceae</taxon>
        <taxon>Natrarchaeobius</taxon>
    </lineage>
</organism>
<keyword evidence="7" id="KW-1185">Reference proteome</keyword>
<feature type="domain" description="3-octaprenyl-4-hydroxybenzoate carboxy-lyase-like Rift-related" evidence="3">
    <location>
        <begin position="173"/>
        <end position="372"/>
    </location>
</feature>
<evidence type="ECO:0000313" key="7">
    <source>
        <dbReference type="Proteomes" id="UP000273828"/>
    </source>
</evidence>
<dbReference type="GO" id="GO:0005737">
    <property type="term" value="C:cytoplasm"/>
    <property type="evidence" value="ECO:0007669"/>
    <property type="project" value="TreeGrafter"/>
</dbReference>
<proteinExistence type="inferred from homology"/>
<feature type="compositionally biased region" description="Acidic residues" evidence="2">
    <location>
        <begin position="561"/>
        <end position="577"/>
    </location>
</feature>
<protein>
    <submittedName>
        <fullName evidence="6">UbiD family decarboxylase</fullName>
    </submittedName>
</protein>
<accession>A0A3N6P0F5</accession>
<feature type="domain" description="3-octaprenyl-4-hydroxybenzoate carboxy-lyase-like C-terminal" evidence="5">
    <location>
        <begin position="387"/>
        <end position="513"/>
    </location>
</feature>
<evidence type="ECO:0000259" key="3">
    <source>
        <dbReference type="Pfam" id="PF01977"/>
    </source>
</evidence>